<reference evidence="2 3" key="1">
    <citation type="submission" date="2024-05" db="EMBL/GenBank/DDBJ databases">
        <title>Culex pipiens pipiens assembly and annotation.</title>
        <authorList>
            <person name="Alout H."/>
            <person name="Durand T."/>
        </authorList>
    </citation>
    <scope>NUCLEOTIDE SEQUENCE [LARGE SCALE GENOMIC DNA]</scope>
    <source>
        <strain evidence="2">HA-2024</strain>
        <tissue evidence="2">Whole body</tissue>
    </source>
</reference>
<keyword evidence="3" id="KW-1185">Reference proteome</keyword>
<dbReference type="PANTHER" id="PTHR21219">
    <property type="entry name" value="FI19613P1"/>
    <property type="match status" value="1"/>
</dbReference>
<evidence type="ECO:0000313" key="3">
    <source>
        <dbReference type="Proteomes" id="UP001562425"/>
    </source>
</evidence>
<sequence>MCNTQCASDGHSPHESVQCGKPSILSQRLDDRSSVNLGPPGPGGRRRSSSIHGAGSISGVSRIGGGGAAIINDRDNLDISGVANNLRGPGSGTSSRGSASNIVQAQIERMFNDVAKEHGDGPAAAATAPSVNGQTFQVRCLGSLPLKDKVTSLVGLQEPLWQLYLSGAGHGSKNVKTEHIYESISNLRCCNLQAAAMTIAQNNSATSICMLELCVMDETLPLGATLVIPTATSAAVAARKEQRLAVTNRTHGHQVKLSTAVLNQQYPNLSAGGSDGRTVRPPDGYRPQA</sequence>
<protein>
    <submittedName>
        <fullName evidence="2">Uncharacterized protein</fullName>
    </submittedName>
</protein>
<dbReference type="AlphaFoldDB" id="A0ABD1DLY9"/>
<feature type="region of interest" description="Disordered" evidence="1">
    <location>
        <begin position="1"/>
        <end position="58"/>
    </location>
</feature>
<dbReference type="PANTHER" id="PTHR21219:SF4">
    <property type="entry name" value="PID DOMAIN-CONTAINING PROTEIN"/>
    <property type="match status" value="1"/>
</dbReference>
<organism evidence="2 3">
    <name type="scientific">Culex pipiens pipiens</name>
    <name type="common">Northern house mosquito</name>
    <dbReference type="NCBI Taxonomy" id="38569"/>
    <lineage>
        <taxon>Eukaryota</taxon>
        <taxon>Metazoa</taxon>
        <taxon>Ecdysozoa</taxon>
        <taxon>Arthropoda</taxon>
        <taxon>Hexapoda</taxon>
        <taxon>Insecta</taxon>
        <taxon>Pterygota</taxon>
        <taxon>Neoptera</taxon>
        <taxon>Endopterygota</taxon>
        <taxon>Diptera</taxon>
        <taxon>Nematocera</taxon>
        <taxon>Culicoidea</taxon>
        <taxon>Culicidae</taxon>
        <taxon>Culicinae</taxon>
        <taxon>Culicini</taxon>
        <taxon>Culex</taxon>
        <taxon>Culex</taxon>
    </lineage>
</organism>
<comment type="caution">
    <text evidence="2">The sequence shown here is derived from an EMBL/GenBank/DDBJ whole genome shotgun (WGS) entry which is preliminary data.</text>
</comment>
<accession>A0ABD1DLY9</accession>
<dbReference type="EMBL" id="JBEHCU010005204">
    <property type="protein sequence ID" value="KAL1400562.1"/>
    <property type="molecule type" value="Genomic_DNA"/>
</dbReference>
<name>A0ABD1DLY9_CULPP</name>
<evidence type="ECO:0000313" key="2">
    <source>
        <dbReference type="EMBL" id="KAL1400562.1"/>
    </source>
</evidence>
<proteinExistence type="predicted"/>
<feature type="region of interest" description="Disordered" evidence="1">
    <location>
        <begin position="266"/>
        <end position="289"/>
    </location>
</feature>
<gene>
    <name evidence="2" type="ORF">pipiens_007322</name>
</gene>
<evidence type="ECO:0000256" key="1">
    <source>
        <dbReference type="SAM" id="MobiDB-lite"/>
    </source>
</evidence>
<dbReference type="Proteomes" id="UP001562425">
    <property type="component" value="Unassembled WGS sequence"/>
</dbReference>